<evidence type="ECO:0000256" key="2">
    <source>
        <dbReference type="SAM" id="Phobius"/>
    </source>
</evidence>
<keyword evidence="4" id="KW-1185">Reference proteome</keyword>
<accession>A0ABW0SNP9</accession>
<evidence type="ECO:0000313" key="3">
    <source>
        <dbReference type="EMBL" id="MFC5570245.1"/>
    </source>
</evidence>
<feature type="transmembrane region" description="Helical" evidence="2">
    <location>
        <begin position="77"/>
        <end position="94"/>
    </location>
</feature>
<dbReference type="PANTHER" id="PTHR35813:SF1">
    <property type="entry name" value="INNER MEMBRANE PROTEIN YBAN"/>
    <property type="match status" value="1"/>
</dbReference>
<dbReference type="PANTHER" id="PTHR35813">
    <property type="entry name" value="INNER MEMBRANE PROTEIN YBAN"/>
    <property type="match status" value="1"/>
</dbReference>
<feature type="transmembrane region" description="Helical" evidence="2">
    <location>
        <begin position="12"/>
        <end position="41"/>
    </location>
</feature>
<keyword evidence="2" id="KW-0812">Transmembrane</keyword>
<comment type="subcellular location">
    <subcellularLocation>
        <location evidence="1">Cell inner membrane</location>
        <topology evidence="1">Multi-pass membrane protein</topology>
    </subcellularLocation>
</comment>
<protein>
    <recommendedName>
        <fullName evidence="1">Inner membrane protein</fullName>
    </recommendedName>
</protein>
<keyword evidence="1 2" id="KW-0472">Membrane</keyword>
<dbReference type="PIRSF" id="PIRSF016789">
    <property type="entry name" value="DUF454"/>
    <property type="match status" value="1"/>
</dbReference>
<keyword evidence="1" id="KW-1003">Cell membrane</keyword>
<dbReference type="Pfam" id="PF04304">
    <property type="entry name" value="DUF454"/>
    <property type="match status" value="1"/>
</dbReference>
<comment type="caution">
    <text evidence="3">The sequence shown here is derived from an EMBL/GenBank/DDBJ whole genome shotgun (WGS) entry which is preliminary data.</text>
</comment>
<keyword evidence="2" id="KW-1133">Transmembrane helix</keyword>
<reference evidence="4" key="1">
    <citation type="journal article" date="2019" name="Int. J. Syst. Evol. Microbiol.">
        <title>The Global Catalogue of Microorganisms (GCM) 10K type strain sequencing project: providing services to taxonomists for standard genome sequencing and annotation.</title>
        <authorList>
            <consortium name="The Broad Institute Genomics Platform"/>
            <consortium name="The Broad Institute Genome Sequencing Center for Infectious Disease"/>
            <person name="Wu L."/>
            <person name="Ma J."/>
        </authorList>
    </citation>
    <scope>NUCLEOTIDE SEQUENCE [LARGE SCALE GENOMIC DNA]</scope>
    <source>
        <strain evidence="4">KACC 11407</strain>
    </source>
</reference>
<evidence type="ECO:0000313" key="4">
    <source>
        <dbReference type="Proteomes" id="UP001596036"/>
    </source>
</evidence>
<organism evidence="3 4">
    <name type="scientific">Lysobacter yangpyeongensis</name>
    <dbReference type="NCBI Taxonomy" id="346182"/>
    <lineage>
        <taxon>Bacteria</taxon>
        <taxon>Pseudomonadati</taxon>
        <taxon>Pseudomonadota</taxon>
        <taxon>Gammaproteobacteria</taxon>
        <taxon>Lysobacterales</taxon>
        <taxon>Lysobacteraceae</taxon>
        <taxon>Lysobacter</taxon>
    </lineage>
</organism>
<dbReference type="EMBL" id="JBHSNM010000002">
    <property type="protein sequence ID" value="MFC5570245.1"/>
    <property type="molecule type" value="Genomic_DNA"/>
</dbReference>
<proteinExistence type="predicted"/>
<dbReference type="RefSeq" id="WP_386754606.1">
    <property type="nucleotide sequence ID" value="NZ_JBHSNM010000002.1"/>
</dbReference>
<name>A0ABW0SNP9_9GAMM</name>
<dbReference type="Proteomes" id="UP001596036">
    <property type="component" value="Unassembled WGS sequence"/>
</dbReference>
<gene>
    <name evidence="3" type="ORF">ACFPN1_09260</name>
</gene>
<dbReference type="InterPro" id="IPR007401">
    <property type="entry name" value="DUF454"/>
</dbReference>
<keyword evidence="1" id="KW-0997">Cell inner membrane</keyword>
<sequence>MTSTRFRWLWWLLAYASLGLGLVGIVVPGLPTVPFVLLAAFAATRGSQRLRAWLLAHRHFGPLIHDWEAHGAVSRRAKRLATGMMALCAVVMFLTAPRVWMAATGTATMALVAAWLWRRPEPR</sequence>
<evidence type="ECO:0000256" key="1">
    <source>
        <dbReference type="PIRNR" id="PIRNR016789"/>
    </source>
</evidence>